<gene>
    <name evidence="1" type="ORF">EUBVEN_02066</name>
</gene>
<protein>
    <submittedName>
        <fullName evidence="1">Uncharacterized protein</fullName>
    </submittedName>
</protein>
<dbReference type="AlphaFoldDB" id="A5Z8M5"/>
<reference evidence="1 2" key="1">
    <citation type="submission" date="2007-03" db="EMBL/GenBank/DDBJ databases">
        <authorList>
            <person name="Fulton L."/>
            <person name="Clifton S."/>
            <person name="Fulton B."/>
            <person name="Xu J."/>
            <person name="Minx P."/>
            <person name="Pepin K.H."/>
            <person name="Johnson M."/>
            <person name="Thiruvilangam P."/>
            <person name="Bhonagiri V."/>
            <person name="Nash W.E."/>
            <person name="Mardis E.R."/>
            <person name="Wilson R.K."/>
        </authorList>
    </citation>
    <scope>NUCLEOTIDE SEQUENCE [LARGE SCALE GENOMIC DNA]</scope>
    <source>
        <strain evidence="1 2">ATCC 27560</strain>
    </source>
</reference>
<comment type="caution">
    <text evidence="1">The sequence shown here is derived from an EMBL/GenBank/DDBJ whole genome shotgun (WGS) entry which is preliminary data.</text>
</comment>
<evidence type="ECO:0000313" key="1">
    <source>
        <dbReference type="EMBL" id="EDM50747.1"/>
    </source>
</evidence>
<dbReference type="Proteomes" id="UP000006000">
    <property type="component" value="Unassembled WGS sequence"/>
</dbReference>
<evidence type="ECO:0000313" key="2">
    <source>
        <dbReference type="Proteomes" id="UP000006000"/>
    </source>
</evidence>
<name>A5Z8M5_9FIRM</name>
<proteinExistence type="predicted"/>
<dbReference type="HOGENOM" id="CLU_3200009_0_0_9"/>
<dbReference type="EMBL" id="AAVL02000036">
    <property type="protein sequence ID" value="EDM50747.1"/>
    <property type="molecule type" value="Genomic_DNA"/>
</dbReference>
<accession>A5Z8M5</accession>
<organism evidence="1 2">
    <name type="scientific">Eubacterium ventriosum ATCC 27560</name>
    <dbReference type="NCBI Taxonomy" id="411463"/>
    <lineage>
        <taxon>Bacteria</taxon>
        <taxon>Bacillati</taxon>
        <taxon>Bacillota</taxon>
        <taxon>Clostridia</taxon>
        <taxon>Eubacteriales</taxon>
        <taxon>Eubacteriaceae</taxon>
        <taxon>Eubacterium</taxon>
    </lineage>
</organism>
<sequence length="45" mass="5165">MKPLKNSFSVSNCCHGSRLFALCHFFCHKSKPLPFLCRGISVYFI</sequence>
<reference evidence="1 2" key="2">
    <citation type="submission" date="2007-04" db="EMBL/GenBank/DDBJ databases">
        <title>Draft genome sequence of Eubacterium ventriosum (ATCC 27560).</title>
        <authorList>
            <person name="Sudarsanam P."/>
            <person name="Ley R."/>
            <person name="Guruge J."/>
            <person name="Turnbaugh P.J."/>
            <person name="Mahowald M."/>
            <person name="Liep D."/>
            <person name="Gordon J."/>
        </authorList>
    </citation>
    <scope>NUCLEOTIDE SEQUENCE [LARGE SCALE GENOMIC DNA]</scope>
    <source>
        <strain evidence="1 2">ATCC 27560</strain>
    </source>
</reference>